<name>A0ABM1W2C0_APLCA</name>
<dbReference type="RefSeq" id="XP_035828813.1">
    <property type="nucleotide sequence ID" value="XM_035972920.1"/>
</dbReference>
<organism evidence="2 3">
    <name type="scientific">Aplysia californica</name>
    <name type="common">California sea hare</name>
    <dbReference type="NCBI Taxonomy" id="6500"/>
    <lineage>
        <taxon>Eukaryota</taxon>
        <taxon>Metazoa</taxon>
        <taxon>Spiralia</taxon>
        <taxon>Lophotrochozoa</taxon>
        <taxon>Mollusca</taxon>
        <taxon>Gastropoda</taxon>
        <taxon>Heterobranchia</taxon>
        <taxon>Euthyneura</taxon>
        <taxon>Tectipleura</taxon>
        <taxon>Aplysiida</taxon>
        <taxon>Aplysioidea</taxon>
        <taxon>Aplysiidae</taxon>
        <taxon>Aplysia</taxon>
    </lineage>
</organism>
<proteinExistence type="predicted"/>
<keyword evidence="2" id="KW-1185">Reference proteome</keyword>
<sequence length="119" mass="13502">MMMVVLVVYCQKRRDVVSKSTSQDQPLANSHSQGTASRESFTSNNRQTMVHTSFMDGAGVNDHDYDREFKDIDEETTHGLFSSDGAAPTNNSLRTHKKRPSYHMMQQNYEDGNLIISQI</sequence>
<accession>A0ABM1W2C0</accession>
<dbReference type="GeneID" id="118478755"/>
<feature type="compositionally biased region" description="Polar residues" evidence="1">
    <location>
        <begin position="18"/>
        <end position="47"/>
    </location>
</feature>
<reference evidence="3" key="1">
    <citation type="submission" date="2025-08" db="UniProtKB">
        <authorList>
            <consortium name="RefSeq"/>
        </authorList>
    </citation>
    <scope>IDENTIFICATION</scope>
</reference>
<evidence type="ECO:0000256" key="1">
    <source>
        <dbReference type="SAM" id="MobiDB-lite"/>
    </source>
</evidence>
<gene>
    <name evidence="3" type="primary">LOC118478755</name>
</gene>
<evidence type="ECO:0000313" key="2">
    <source>
        <dbReference type="Proteomes" id="UP000694888"/>
    </source>
</evidence>
<protein>
    <submittedName>
        <fullName evidence="3">Uncharacterized protein LOC118478755</fullName>
    </submittedName>
</protein>
<feature type="region of interest" description="Disordered" evidence="1">
    <location>
        <begin position="77"/>
        <end position="102"/>
    </location>
</feature>
<dbReference type="Proteomes" id="UP000694888">
    <property type="component" value="Unplaced"/>
</dbReference>
<evidence type="ECO:0000313" key="3">
    <source>
        <dbReference type="RefSeq" id="XP_035828813.1"/>
    </source>
</evidence>
<feature type="region of interest" description="Disordered" evidence="1">
    <location>
        <begin position="15"/>
        <end position="47"/>
    </location>
</feature>